<feature type="transmembrane region" description="Helical" evidence="1">
    <location>
        <begin position="159"/>
        <end position="176"/>
    </location>
</feature>
<feature type="transmembrane region" description="Helical" evidence="1">
    <location>
        <begin position="80"/>
        <end position="105"/>
    </location>
</feature>
<dbReference type="AlphaFoldDB" id="A0C3D1"/>
<feature type="transmembrane region" description="Helical" evidence="1">
    <location>
        <begin position="12"/>
        <end position="40"/>
    </location>
</feature>
<proteinExistence type="predicted"/>
<dbReference type="OrthoDB" id="298633at2759"/>
<dbReference type="HOGENOM" id="CLU_1079491_0_0_1"/>
<keyword evidence="1" id="KW-0812">Transmembrane</keyword>
<dbReference type="RefSeq" id="XP_001432695.1">
    <property type="nucleotide sequence ID" value="XM_001432658.1"/>
</dbReference>
<evidence type="ECO:0000313" key="2">
    <source>
        <dbReference type="EMBL" id="CAK65298.1"/>
    </source>
</evidence>
<keyword evidence="3" id="KW-1185">Reference proteome</keyword>
<dbReference type="GeneID" id="5018480"/>
<dbReference type="Proteomes" id="UP000000600">
    <property type="component" value="Unassembled WGS sequence"/>
</dbReference>
<dbReference type="InParanoid" id="A0C3D1"/>
<gene>
    <name evidence="2" type="ORF">GSPATT00034777001</name>
</gene>
<sequence>MLDRCLRYYHNYILSMFISPTMPSELCFIFSIIFAVLQLIFAQNAFLTLSFQTWMAGRMLSCIGATHVSAKRTQIIADQLAYLAFPIIVFQHGFLTALLLSVNNYMEMYSEKYKDRCIVGHTEIFLTYTACYLFPEFFDIILLNFMGLRCLNWFPMQDVILVILMFLLFHSYQYYIQYIYRLPPTLQANASLPHYLRSLLMIGQILEKKQESIKFISDHCSQYQFKDQMRKQGTLQFEQGELQKWNKKNIIINPPQTY</sequence>
<dbReference type="EMBL" id="CT868038">
    <property type="protein sequence ID" value="CAK65298.1"/>
    <property type="molecule type" value="Genomic_DNA"/>
</dbReference>
<dbReference type="KEGG" id="ptm:GSPATT00034777001"/>
<feature type="transmembrane region" description="Helical" evidence="1">
    <location>
        <begin position="125"/>
        <end position="147"/>
    </location>
</feature>
<evidence type="ECO:0000256" key="1">
    <source>
        <dbReference type="SAM" id="Phobius"/>
    </source>
</evidence>
<reference evidence="2 3" key="1">
    <citation type="journal article" date="2006" name="Nature">
        <title>Global trends of whole-genome duplications revealed by the ciliate Paramecium tetraurelia.</title>
        <authorList>
            <consortium name="Genoscope"/>
            <person name="Aury J.-M."/>
            <person name="Jaillon O."/>
            <person name="Duret L."/>
            <person name="Noel B."/>
            <person name="Jubin C."/>
            <person name="Porcel B.M."/>
            <person name="Segurens B."/>
            <person name="Daubin V."/>
            <person name="Anthouard V."/>
            <person name="Aiach N."/>
            <person name="Arnaiz O."/>
            <person name="Billaut A."/>
            <person name="Beisson J."/>
            <person name="Blanc I."/>
            <person name="Bouhouche K."/>
            <person name="Camara F."/>
            <person name="Duharcourt S."/>
            <person name="Guigo R."/>
            <person name="Gogendeau D."/>
            <person name="Katinka M."/>
            <person name="Keller A.-M."/>
            <person name="Kissmehl R."/>
            <person name="Klotz C."/>
            <person name="Koll F."/>
            <person name="Le Moue A."/>
            <person name="Lepere C."/>
            <person name="Malinsky S."/>
            <person name="Nowacki M."/>
            <person name="Nowak J.K."/>
            <person name="Plattner H."/>
            <person name="Poulain J."/>
            <person name="Ruiz F."/>
            <person name="Serrano V."/>
            <person name="Zagulski M."/>
            <person name="Dessen P."/>
            <person name="Betermier M."/>
            <person name="Weissenbach J."/>
            <person name="Scarpelli C."/>
            <person name="Schachter V."/>
            <person name="Sperling L."/>
            <person name="Meyer E."/>
            <person name="Cohen J."/>
            <person name="Wincker P."/>
        </authorList>
    </citation>
    <scope>NUCLEOTIDE SEQUENCE [LARGE SCALE GENOMIC DNA]</scope>
    <source>
        <strain evidence="2 3">Stock d4-2</strain>
    </source>
</reference>
<evidence type="ECO:0008006" key="4">
    <source>
        <dbReference type="Google" id="ProtNLM"/>
    </source>
</evidence>
<keyword evidence="1" id="KW-0472">Membrane</keyword>
<accession>A0C3D1</accession>
<keyword evidence="1" id="KW-1133">Transmembrane helix</keyword>
<evidence type="ECO:0000313" key="3">
    <source>
        <dbReference type="Proteomes" id="UP000000600"/>
    </source>
</evidence>
<name>A0C3D1_PARTE</name>
<protein>
    <recommendedName>
        <fullName evidence="4">Transmembrane protein</fullName>
    </recommendedName>
</protein>
<organism evidence="2 3">
    <name type="scientific">Paramecium tetraurelia</name>
    <dbReference type="NCBI Taxonomy" id="5888"/>
    <lineage>
        <taxon>Eukaryota</taxon>
        <taxon>Sar</taxon>
        <taxon>Alveolata</taxon>
        <taxon>Ciliophora</taxon>
        <taxon>Intramacronucleata</taxon>
        <taxon>Oligohymenophorea</taxon>
        <taxon>Peniculida</taxon>
        <taxon>Parameciidae</taxon>
        <taxon>Paramecium</taxon>
    </lineage>
</organism>